<dbReference type="EMBL" id="QPHM01000001">
    <property type="protein sequence ID" value="RCU46393.1"/>
    <property type="molecule type" value="Genomic_DNA"/>
</dbReference>
<dbReference type="SMART" id="SM00529">
    <property type="entry name" value="HTH_DTXR"/>
    <property type="match status" value="1"/>
</dbReference>
<dbReference type="InterPro" id="IPR050536">
    <property type="entry name" value="DtxR_MntR_Metal-Reg"/>
</dbReference>
<dbReference type="InterPro" id="IPR036388">
    <property type="entry name" value="WH-like_DNA-bd_sf"/>
</dbReference>
<name>A0A368N8P0_9EURY</name>
<dbReference type="AlphaFoldDB" id="A0A368N8P0"/>
<protein>
    <submittedName>
        <fullName evidence="2">Metal-dependent transcriptional regulator</fullName>
    </submittedName>
</protein>
<dbReference type="PROSITE" id="PS50944">
    <property type="entry name" value="HTH_DTXR"/>
    <property type="match status" value="1"/>
</dbReference>
<dbReference type="InterPro" id="IPR022689">
    <property type="entry name" value="Iron_dep_repressor"/>
</dbReference>
<dbReference type="Pfam" id="PF01325">
    <property type="entry name" value="Fe_dep_repress"/>
    <property type="match status" value="1"/>
</dbReference>
<feature type="domain" description="HTH dtxR-type" evidence="1">
    <location>
        <begin position="32"/>
        <end position="73"/>
    </location>
</feature>
<sequence length="147" mass="15788">MTEPTGPSLPVSRAEGRQLCGLLVLALTDGTPVGTGALAERLALSGATVTETVKRFDDEGLVSYEPYVGAELTPRGEAVARRLLWRRCVVQAFFEATAGVSLDPTTAYRIGRAVSADTLSRLDERLTRPCTDRCEASDRAECDRLTG</sequence>
<dbReference type="Proteomes" id="UP000252189">
    <property type="component" value="Unassembled WGS sequence"/>
</dbReference>
<comment type="caution">
    <text evidence="2">The sequence shown here is derived from an EMBL/GenBank/DDBJ whole genome shotgun (WGS) entry which is preliminary data.</text>
</comment>
<dbReference type="RefSeq" id="WP_114447944.1">
    <property type="nucleotide sequence ID" value="NZ_QPHM01000001.1"/>
</dbReference>
<dbReference type="SUPFAM" id="SSF46785">
    <property type="entry name" value="Winged helix' DNA-binding domain"/>
    <property type="match status" value="1"/>
</dbReference>
<evidence type="ECO:0000259" key="1">
    <source>
        <dbReference type="PROSITE" id="PS50944"/>
    </source>
</evidence>
<dbReference type="PANTHER" id="PTHR33238:SF7">
    <property type="entry name" value="IRON-DEPENDENT TRANSCRIPTIONAL REGULATOR"/>
    <property type="match status" value="1"/>
</dbReference>
<dbReference type="OrthoDB" id="266552at2157"/>
<dbReference type="InterPro" id="IPR022687">
    <property type="entry name" value="HTH_DTXR"/>
</dbReference>
<accession>A0A368N8P0</accession>
<proteinExistence type="predicted"/>
<organism evidence="2 3">
    <name type="scientific">Haloplanus salinus</name>
    <dbReference type="NCBI Taxonomy" id="1126245"/>
    <lineage>
        <taxon>Archaea</taxon>
        <taxon>Methanobacteriati</taxon>
        <taxon>Methanobacteriota</taxon>
        <taxon>Stenosarchaea group</taxon>
        <taxon>Halobacteria</taxon>
        <taxon>Halobacteriales</taxon>
        <taxon>Haloferacaceae</taxon>
        <taxon>Haloplanus</taxon>
    </lineage>
</organism>
<dbReference type="GO" id="GO:0003700">
    <property type="term" value="F:DNA-binding transcription factor activity"/>
    <property type="evidence" value="ECO:0007669"/>
    <property type="project" value="InterPro"/>
</dbReference>
<gene>
    <name evidence="2" type="ORF">DU504_03155</name>
</gene>
<evidence type="ECO:0000313" key="2">
    <source>
        <dbReference type="EMBL" id="RCU46393.1"/>
    </source>
</evidence>
<dbReference type="GO" id="GO:0003677">
    <property type="term" value="F:DNA binding"/>
    <property type="evidence" value="ECO:0007669"/>
    <property type="project" value="InterPro"/>
</dbReference>
<dbReference type="PANTHER" id="PTHR33238">
    <property type="entry name" value="IRON (METAL) DEPENDENT REPRESSOR, DTXR FAMILY"/>
    <property type="match status" value="1"/>
</dbReference>
<reference evidence="2 3" key="1">
    <citation type="submission" date="2018-07" db="EMBL/GenBank/DDBJ databases">
        <title>Genome sequences of Haloplanus salinus JCM 18368T.</title>
        <authorList>
            <person name="Kim Y.B."/>
            <person name="Roh S.W."/>
        </authorList>
    </citation>
    <scope>NUCLEOTIDE SEQUENCE [LARGE SCALE GENOMIC DNA]</scope>
    <source>
        <strain evidence="2 3">JCM 18368</strain>
    </source>
</reference>
<dbReference type="Gene3D" id="1.10.10.10">
    <property type="entry name" value="Winged helix-like DNA-binding domain superfamily/Winged helix DNA-binding domain"/>
    <property type="match status" value="1"/>
</dbReference>
<dbReference type="InterPro" id="IPR036390">
    <property type="entry name" value="WH_DNA-bd_sf"/>
</dbReference>
<dbReference type="GO" id="GO:0046914">
    <property type="term" value="F:transition metal ion binding"/>
    <property type="evidence" value="ECO:0007669"/>
    <property type="project" value="InterPro"/>
</dbReference>
<keyword evidence="3" id="KW-1185">Reference proteome</keyword>
<evidence type="ECO:0000313" key="3">
    <source>
        <dbReference type="Proteomes" id="UP000252189"/>
    </source>
</evidence>